<dbReference type="Proteomes" id="UP000228948">
    <property type="component" value="Chromosome"/>
</dbReference>
<evidence type="ECO:0000313" key="1">
    <source>
        <dbReference type="EMBL" id="ATX66748.1"/>
    </source>
</evidence>
<dbReference type="KEGG" id="rbg:BG454_13725"/>
<keyword evidence="2" id="KW-1185">Reference proteome</keyword>
<reference evidence="1 2" key="1">
    <citation type="submission" date="2017-11" db="EMBL/GenBank/DDBJ databases">
        <title>Revised Sequence and Annotation of the Rhodobaca barguzinensis strain alga05 Genome.</title>
        <authorList>
            <person name="Kopejtka K."/>
            <person name="Tomasch J.M."/>
            <person name="Bunk B."/>
            <person name="Koblizek M."/>
        </authorList>
    </citation>
    <scope>NUCLEOTIDE SEQUENCE [LARGE SCALE GENOMIC DNA]</scope>
    <source>
        <strain evidence="2">alga05</strain>
    </source>
</reference>
<proteinExistence type="predicted"/>
<name>A0A2K8KIU3_9RHOB</name>
<accession>A0A2K8KIU3</accession>
<organism evidence="1 2">
    <name type="scientific">Roseinatronobacter bogoriensis subsp. barguzinensis</name>
    <dbReference type="NCBI Taxonomy" id="441209"/>
    <lineage>
        <taxon>Bacteria</taxon>
        <taxon>Pseudomonadati</taxon>
        <taxon>Pseudomonadota</taxon>
        <taxon>Alphaproteobacteria</taxon>
        <taxon>Rhodobacterales</taxon>
        <taxon>Paracoccaceae</taxon>
        <taxon>Roseinatronobacter</taxon>
    </lineage>
</organism>
<protein>
    <submittedName>
        <fullName evidence="1">Uncharacterized protein</fullName>
    </submittedName>
</protein>
<gene>
    <name evidence="1" type="ORF">BG454_13725</name>
</gene>
<evidence type="ECO:0000313" key="2">
    <source>
        <dbReference type="Proteomes" id="UP000228948"/>
    </source>
</evidence>
<dbReference type="AlphaFoldDB" id="A0A2K8KIU3"/>
<dbReference type="EMBL" id="CP024899">
    <property type="protein sequence ID" value="ATX66748.1"/>
    <property type="molecule type" value="Genomic_DNA"/>
</dbReference>
<sequence length="65" mass="6904">MLSALLIFSRVVAECRVVGALSCGAETTLRGVKGVSPPRLNGPSPGTAIWLAIARSFDFARMWQA</sequence>